<evidence type="ECO:0000313" key="2">
    <source>
        <dbReference type="EMBL" id="RIA66530.1"/>
    </source>
</evidence>
<reference evidence="2 3" key="1">
    <citation type="submission" date="2018-08" db="EMBL/GenBank/DDBJ databases">
        <title>Genomic Encyclopedia of Archaeal and Bacterial Type Strains, Phase II (KMG-II): from individual species to whole genera.</title>
        <authorList>
            <person name="Goeker M."/>
        </authorList>
    </citation>
    <scope>NUCLEOTIDE SEQUENCE [LARGE SCALE GENOMIC DNA]</scope>
    <source>
        <strain evidence="2 3">ATCC 27112</strain>
    </source>
</reference>
<dbReference type="Proteomes" id="UP000266506">
    <property type="component" value="Unassembled WGS sequence"/>
</dbReference>
<keyword evidence="3" id="KW-1185">Reference proteome</keyword>
<keyword evidence="1" id="KW-1133">Transmembrane helix</keyword>
<feature type="transmembrane region" description="Helical" evidence="1">
    <location>
        <begin position="177"/>
        <end position="201"/>
    </location>
</feature>
<comment type="caution">
    <text evidence="2">The sequence shown here is derived from an EMBL/GenBank/DDBJ whole genome shotgun (WGS) entry which is preliminary data.</text>
</comment>
<dbReference type="InParanoid" id="A0A397QYE0"/>
<proteinExistence type="predicted"/>
<evidence type="ECO:0000256" key="1">
    <source>
        <dbReference type="SAM" id="Phobius"/>
    </source>
</evidence>
<dbReference type="RefSeq" id="WP_119016683.1">
    <property type="nucleotide sequence ID" value="NZ_QXEV01000022.1"/>
</dbReference>
<organism evidence="2 3">
    <name type="scientific">Anaeroplasma bactoclasticum</name>
    <dbReference type="NCBI Taxonomy" id="2088"/>
    <lineage>
        <taxon>Bacteria</taxon>
        <taxon>Bacillati</taxon>
        <taxon>Mycoplasmatota</taxon>
        <taxon>Mollicutes</taxon>
        <taxon>Anaeroplasmatales</taxon>
        <taxon>Anaeroplasmataceae</taxon>
        <taxon>Anaeroplasma</taxon>
    </lineage>
</organism>
<protein>
    <submittedName>
        <fullName evidence="2">Uncharacterized protein</fullName>
    </submittedName>
</protein>
<name>A0A397QYE0_9MOLU</name>
<gene>
    <name evidence="2" type="ORF">EI71_01579</name>
</gene>
<dbReference type="AlphaFoldDB" id="A0A397QYE0"/>
<accession>A0A397QYE0</accession>
<keyword evidence="1" id="KW-0472">Membrane</keyword>
<sequence>MEETKNIFLNEDNLYLSLEYYRLKKDLEIIEERIRDNAPIDTNDEKNKLNKVWQDKVVNTIRKKNTNSLSEEKKKYMDQMDLFLNNNGNGYDKCEEELVSLVNEFFKNDASGEARIIFGIKLALNSEYKFFDEKTSLEKVSNLLFDNLTKLGEVLEELKKNYYAINKKKLNEFDKNVWKGLGIVLVSSLALGPIGTLASTWNKDVKEALNELTYAGEKTNTIALTVSAATLNIFLIGATAGVIGLSELRKDDVLKKEYRAITPDSLAMRYAIKATIIEEIKKKGDKEVLAKCLDDALTVLDNYRADQEYMMIVEGLDKEIASRKITISNNLVERLAEISK</sequence>
<keyword evidence="1" id="KW-0812">Transmembrane</keyword>
<feature type="transmembrane region" description="Helical" evidence="1">
    <location>
        <begin position="221"/>
        <end position="245"/>
    </location>
</feature>
<evidence type="ECO:0000313" key="3">
    <source>
        <dbReference type="Proteomes" id="UP000266506"/>
    </source>
</evidence>
<dbReference type="EMBL" id="QXEV01000022">
    <property type="protein sequence ID" value="RIA66530.1"/>
    <property type="molecule type" value="Genomic_DNA"/>
</dbReference>